<dbReference type="EMBL" id="JAGKHQ010000005">
    <property type="protein sequence ID" value="KAG7516070.1"/>
    <property type="molecule type" value="Genomic_DNA"/>
</dbReference>
<gene>
    <name evidence="2" type="ORF">JOB18_021997</name>
</gene>
<accession>A0AAV6SDN5</accession>
<sequence length="76" mass="8113">MNSSSSSCCFKKPPRSPPPPPSPCSSRLLRAVYRPPPCLAAVSDASLLPRGNELSETPHSRSEVTLKPGGAELQQR</sequence>
<proteinExistence type="predicted"/>
<evidence type="ECO:0000313" key="2">
    <source>
        <dbReference type="EMBL" id="KAG7516070.1"/>
    </source>
</evidence>
<evidence type="ECO:0000313" key="3">
    <source>
        <dbReference type="Proteomes" id="UP000693946"/>
    </source>
</evidence>
<keyword evidence="3" id="KW-1185">Reference proteome</keyword>
<feature type="region of interest" description="Disordered" evidence="1">
    <location>
        <begin position="1"/>
        <end position="24"/>
    </location>
</feature>
<dbReference type="Proteomes" id="UP000693946">
    <property type="component" value="Linkage Group LG13"/>
</dbReference>
<feature type="compositionally biased region" description="Low complexity" evidence="1">
    <location>
        <begin position="1"/>
        <end position="11"/>
    </location>
</feature>
<reference evidence="2 3" key="1">
    <citation type="journal article" date="2021" name="Sci. Rep.">
        <title>Chromosome anchoring in Senegalese sole (Solea senegalensis) reveals sex-associated markers and genome rearrangements in flatfish.</title>
        <authorList>
            <person name="Guerrero-Cozar I."/>
            <person name="Gomez-Garrido J."/>
            <person name="Berbel C."/>
            <person name="Martinez-Blanch J.F."/>
            <person name="Alioto T."/>
            <person name="Claros M.G."/>
            <person name="Gagnaire P.A."/>
            <person name="Manchado M."/>
        </authorList>
    </citation>
    <scope>NUCLEOTIDE SEQUENCE [LARGE SCALE GENOMIC DNA]</scope>
    <source>
        <strain evidence="2">Sse05_10M</strain>
    </source>
</reference>
<feature type="region of interest" description="Disordered" evidence="1">
    <location>
        <begin position="45"/>
        <end position="76"/>
    </location>
</feature>
<evidence type="ECO:0000256" key="1">
    <source>
        <dbReference type="SAM" id="MobiDB-lite"/>
    </source>
</evidence>
<organism evidence="2 3">
    <name type="scientific">Solea senegalensis</name>
    <name type="common">Senegalese sole</name>
    <dbReference type="NCBI Taxonomy" id="28829"/>
    <lineage>
        <taxon>Eukaryota</taxon>
        <taxon>Metazoa</taxon>
        <taxon>Chordata</taxon>
        <taxon>Craniata</taxon>
        <taxon>Vertebrata</taxon>
        <taxon>Euteleostomi</taxon>
        <taxon>Actinopterygii</taxon>
        <taxon>Neopterygii</taxon>
        <taxon>Teleostei</taxon>
        <taxon>Neoteleostei</taxon>
        <taxon>Acanthomorphata</taxon>
        <taxon>Carangaria</taxon>
        <taxon>Pleuronectiformes</taxon>
        <taxon>Pleuronectoidei</taxon>
        <taxon>Soleidae</taxon>
        <taxon>Solea</taxon>
    </lineage>
</organism>
<dbReference type="AlphaFoldDB" id="A0AAV6SDN5"/>
<name>A0AAV6SDN5_SOLSE</name>
<comment type="caution">
    <text evidence="2">The sequence shown here is derived from an EMBL/GenBank/DDBJ whole genome shotgun (WGS) entry which is preliminary data.</text>
</comment>
<protein>
    <submittedName>
        <fullName evidence="2">Uncharacterized protein</fullName>
    </submittedName>
</protein>